<gene>
    <name evidence="1" type="ORF">FM069_09680</name>
</gene>
<accession>A0A553GZ65</accession>
<dbReference type="AlphaFoldDB" id="A0A553GZ65"/>
<dbReference type="Pfam" id="PF14113">
    <property type="entry name" value="Tae4"/>
    <property type="match status" value="1"/>
</dbReference>
<evidence type="ECO:0000313" key="2">
    <source>
        <dbReference type="Proteomes" id="UP000315235"/>
    </source>
</evidence>
<comment type="caution">
    <text evidence="1">The sequence shown here is derived from an EMBL/GenBank/DDBJ whole genome shotgun (WGS) entry which is preliminary data.</text>
</comment>
<proteinExistence type="predicted"/>
<name>A0A553GZ65_9PSED</name>
<keyword evidence="2" id="KW-1185">Reference proteome</keyword>
<reference evidence="1 2" key="1">
    <citation type="submission" date="2019-07" db="EMBL/GenBank/DDBJ databases">
        <title>Pseudomonas mangiferae sp. nov., isolated from bark of mango tree in Thailand.</title>
        <authorList>
            <person name="Srisuk N."/>
            <person name="Anurat P."/>
        </authorList>
    </citation>
    <scope>NUCLEOTIDE SEQUENCE [LARGE SCALE GENOMIC DNA]</scope>
    <source>
        <strain evidence="1 2">DMKU_BBB3-04</strain>
    </source>
</reference>
<sequence length="169" mass="19881">MRFEELWNAHPEVNGDEHPCRRKDGEKAFDDQCAIRIGTALARCGYDVTKLNAEFCWLHPKRAGHVLRAEELAKALKKAAIPDVFPAQRIDPKNFEEALREKTGIIFFKDYWRRGGESYLNRTGDHIDLWNGYRLTTSTSYFRIQWGVSWEGFMSSFFEAREVWFWKVL</sequence>
<evidence type="ECO:0008006" key="3">
    <source>
        <dbReference type="Google" id="ProtNLM"/>
    </source>
</evidence>
<dbReference type="InterPro" id="IPR025562">
    <property type="entry name" value="Tae4"/>
</dbReference>
<dbReference type="OrthoDB" id="1262040at2"/>
<protein>
    <recommendedName>
        <fullName evidence="3">Type VI secretion system (T6SS), amidase effector protein 4</fullName>
    </recommendedName>
</protein>
<dbReference type="Proteomes" id="UP000315235">
    <property type="component" value="Unassembled WGS sequence"/>
</dbReference>
<dbReference type="RefSeq" id="WP_143488100.1">
    <property type="nucleotide sequence ID" value="NZ_VJOY01000006.1"/>
</dbReference>
<dbReference type="Gene3D" id="3.90.1720.80">
    <property type="match status" value="1"/>
</dbReference>
<organism evidence="1 2">
    <name type="scientific">Pseudomonas mangiferae</name>
    <dbReference type="NCBI Taxonomy" id="2593654"/>
    <lineage>
        <taxon>Bacteria</taxon>
        <taxon>Pseudomonadati</taxon>
        <taxon>Pseudomonadota</taxon>
        <taxon>Gammaproteobacteria</taxon>
        <taxon>Pseudomonadales</taxon>
        <taxon>Pseudomonadaceae</taxon>
        <taxon>Pseudomonas</taxon>
    </lineage>
</organism>
<dbReference type="EMBL" id="VJOY01000006">
    <property type="protein sequence ID" value="TRX74798.1"/>
    <property type="molecule type" value="Genomic_DNA"/>
</dbReference>
<evidence type="ECO:0000313" key="1">
    <source>
        <dbReference type="EMBL" id="TRX74798.1"/>
    </source>
</evidence>